<proteinExistence type="predicted"/>
<dbReference type="SMART" id="SM00530">
    <property type="entry name" value="HTH_XRE"/>
    <property type="match status" value="1"/>
</dbReference>
<protein>
    <recommendedName>
        <fullName evidence="1">HTH cro/C1-type domain-containing protein</fullName>
    </recommendedName>
</protein>
<accession>A0A2P4UNG5</accession>
<dbReference type="InterPro" id="IPR041413">
    <property type="entry name" value="MLTR_LBD"/>
</dbReference>
<dbReference type="Pfam" id="PF13560">
    <property type="entry name" value="HTH_31"/>
    <property type="match status" value="1"/>
</dbReference>
<name>A0A2P4UNG5_9ACTN</name>
<comment type="caution">
    <text evidence="2">The sequence shown here is derived from an EMBL/GenBank/DDBJ whole genome shotgun (WGS) entry which is preliminary data.</text>
</comment>
<sequence length="278" mass="30985">MALDRRTELGAFLRSRRARLRPDDLGLPGHGGRRRVPGLRREELAMLAGVSVDHYVRLEQGRTLHFSDAVLDAVARALRLDPAERDHLHRLARPSSGTAPSPQEVRPGLRRLLDQAGDVPGYVLGRDLDVLAWNPLACALLADFGALPPRERNLARLIFLDPRLRDLYVDWRGKAGDVVAFLRLDASRRPGDPATTALVEELSALSPDFRTLWAEHRLKDKTHGRYVYRHPVVGELELGFETLRLPDDPDQAFIAHTVEPGSPSETALRLLAKTATGR</sequence>
<gene>
    <name evidence="2" type="ORF">BTM25_09890</name>
</gene>
<dbReference type="Proteomes" id="UP000242367">
    <property type="component" value="Unassembled WGS sequence"/>
</dbReference>
<feature type="domain" description="HTH cro/C1-type" evidence="1">
    <location>
        <begin position="38"/>
        <end position="85"/>
    </location>
</feature>
<evidence type="ECO:0000313" key="3">
    <source>
        <dbReference type="Proteomes" id="UP000242367"/>
    </source>
</evidence>
<keyword evidence="3" id="KW-1185">Reference proteome</keyword>
<evidence type="ECO:0000313" key="2">
    <source>
        <dbReference type="EMBL" id="POM26588.1"/>
    </source>
</evidence>
<dbReference type="Gene3D" id="3.30.450.180">
    <property type="match status" value="1"/>
</dbReference>
<reference evidence="2 3" key="1">
    <citation type="journal article" date="2017" name="Chemistry">
        <title>Isolation, Biosynthesis and Chemical Modifications of Rubterolones A-F: Rare Tropolone Alkaloids from Actinomadura sp. 5-2.</title>
        <authorList>
            <person name="Guo H."/>
            <person name="Benndorf R."/>
            <person name="Leichnitz D."/>
            <person name="Klassen J.L."/>
            <person name="Vollmers J."/>
            <person name="Gorls H."/>
            <person name="Steinacker M."/>
            <person name="Weigel C."/>
            <person name="Dahse H.M."/>
            <person name="Kaster A.K."/>
            <person name="de Beer Z.W."/>
            <person name="Poulsen M."/>
            <person name="Beemelmanns C."/>
        </authorList>
    </citation>
    <scope>NUCLEOTIDE SEQUENCE [LARGE SCALE GENOMIC DNA]</scope>
    <source>
        <strain evidence="2 3">5-2</strain>
    </source>
</reference>
<dbReference type="PANTHER" id="PTHR35010:SF2">
    <property type="entry name" value="BLL4672 PROTEIN"/>
    <property type="match status" value="1"/>
</dbReference>
<dbReference type="SUPFAM" id="SSF47413">
    <property type="entry name" value="lambda repressor-like DNA-binding domains"/>
    <property type="match status" value="1"/>
</dbReference>
<dbReference type="RefSeq" id="WP_103561535.1">
    <property type="nucleotide sequence ID" value="NZ_MTBP01000001.1"/>
</dbReference>
<dbReference type="GO" id="GO:0003677">
    <property type="term" value="F:DNA binding"/>
    <property type="evidence" value="ECO:0007669"/>
    <property type="project" value="InterPro"/>
</dbReference>
<dbReference type="InterPro" id="IPR010982">
    <property type="entry name" value="Lambda_DNA-bd_dom_sf"/>
</dbReference>
<dbReference type="InterPro" id="IPR001387">
    <property type="entry name" value="Cro/C1-type_HTH"/>
</dbReference>
<dbReference type="CDD" id="cd00093">
    <property type="entry name" value="HTH_XRE"/>
    <property type="match status" value="1"/>
</dbReference>
<evidence type="ECO:0000259" key="1">
    <source>
        <dbReference type="PROSITE" id="PS50943"/>
    </source>
</evidence>
<dbReference type="Pfam" id="PF17765">
    <property type="entry name" value="MLTR_LBD"/>
    <property type="match status" value="1"/>
</dbReference>
<dbReference type="AlphaFoldDB" id="A0A2P4UNG5"/>
<organism evidence="2 3">
    <name type="scientific">Actinomadura rubteroloni</name>
    <dbReference type="NCBI Taxonomy" id="1926885"/>
    <lineage>
        <taxon>Bacteria</taxon>
        <taxon>Bacillati</taxon>
        <taxon>Actinomycetota</taxon>
        <taxon>Actinomycetes</taxon>
        <taxon>Streptosporangiales</taxon>
        <taxon>Thermomonosporaceae</taxon>
        <taxon>Actinomadura</taxon>
    </lineage>
</organism>
<dbReference type="PANTHER" id="PTHR35010">
    <property type="entry name" value="BLL4672 PROTEIN-RELATED"/>
    <property type="match status" value="1"/>
</dbReference>
<dbReference type="EMBL" id="MTBP01000001">
    <property type="protein sequence ID" value="POM26588.1"/>
    <property type="molecule type" value="Genomic_DNA"/>
</dbReference>
<dbReference type="Gene3D" id="1.10.260.40">
    <property type="entry name" value="lambda repressor-like DNA-binding domains"/>
    <property type="match status" value="1"/>
</dbReference>
<dbReference type="PROSITE" id="PS50943">
    <property type="entry name" value="HTH_CROC1"/>
    <property type="match status" value="1"/>
</dbReference>